<dbReference type="Gene3D" id="1.10.10.10">
    <property type="entry name" value="Winged helix-like DNA-binding domain superfamily/Winged helix DNA-binding domain"/>
    <property type="match status" value="1"/>
</dbReference>
<sequence>MDRPAIGRGSNSAQLRRYNERLVLQHLRRAGEASKADLARAADLTNTAIGGIIQKLEEVGLIESLGKRHDGGRGQPATMLRLNPKGAYGVGVRLDRSSMETVLIDFDGRPIARRAYDIELPEPERALDLVRRDVGDLYAMLGREERERFAGIGLAQPYNLGAWLGRLGLARSVFGKWEDFDFAGRLSDELGLAVFGENDGNAAAIAELFYGVGRRLDDFLYLFVGPAIGGGIVVGGDCLRGARGNAGDVAVLLVGPSRLASAPQAVDGRELLITRASLNALVRHLGTYGQPAATHADIEHAVSAGHRAVTEWLDDAVEALGPAVWSAVALLDVPAVVIDSDVDGGLVDALIGRLAEMLRRIAPEARVPPRLYHGTFGRDAGAIGAASLPMFFSFSPRAAILTRAGEGREAPTLVGR</sequence>
<evidence type="ECO:0000256" key="1">
    <source>
        <dbReference type="ARBA" id="ARBA00006479"/>
    </source>
</evidence>
<dbReference type="SUPFAM" id="SSF53067">
    <property type="entry name" value="Actin-like ATPase domain"/>
    <property type="match status" value="1"/>
</dbReference>
<accession>A0A7W9CUV0</accession>
<dbReference type="PANTHER" id="PTHR18964:SF149">
    <property type="entry name" value="BIFUNCTIONAL UDP-N-ACETYLGLUCOSAMINE 2-EPIMERASE_N-ACETYLMANNOSAMINE KINASE"/>
    <property type="match status" value="1"/>
</dbReference>
<gene>
    <name evidence="3" type="ORF">GGQ63_000824</name>
</gene>
<dbReference type="GO" id="GO:0016301">
    <property type="term" value="F:kinase activity"/>
    <property type="evidence" value="ECO:0007669"/>
    <property type="project" value="UniProtKB-KW"/>
</dbReference>
<reference evidence="3 4" key="1">
    <citation type="submission" date="2020-08" db="EMBL/GenBank/DDBJ databases">
        <title>Genomic Encyclopedia of Type Strains, Phase IV (KMG-IV): sequencing the most valuable type-strain genomes for metagenomic binning, comparative biology and taxonomic classification.</title>
        <authorList>
            <person name="Goeker M."/>
        </authorList>
    </citation>
    <scope>NUCLEOTIDE SEQUENCE [LARGE SCALE GENOMIC DNA]</scope>
    <source>
        <strain evidence="3 4">DSM 16268</strain>
    </source>
</reference>
<comment type="caution">
    <text evidence="3">The sequence shown here is derived from an EMBL/GenBank/DDBJ whole genome shotgun (WGS) entry which is preliminary data.</text>
</comment>
<dbReference type="EMBL" id="JACHOO010000002">
    <property type="protein sequence ID" value="MBB5751772.1"/>
    <property type="molecule type" value="Genomic_DNA"/>
</dbReference>
<keyword evidence="3" id="KW-0808">Transferase</keyword>
<dbReference type="Proteomes" id="UP000523821">
    <property type="component" value="Unassembled WGS sequence"/>
</dbReference>
<feature type="domain" description="HTH marR-type" evidence="2">
    <location>
        <begin position="19"/>
        <end position="73"/>
    </location>
</feature>
<organism evidence="3 4">
    <name type="scientific">Prosthecomicrobium pneumaticum</name>
    <dbReference type="NCBI Taxonomy" id="81895"/>
    <lineage>
        <taxon>Bacteria</taxon>
        <taxon>Pseudomonadati</taxon>
        <taxon>Pseudomonadota</taxon>
        <taxon>Alphaproteobacteria</taxon>
        <taxon>Hyphomicrobiales</taxon>
        <taxon>Kaistiaceae</taxon>
        <taxon>Prosthecomicrobium</taxon>
    </lineage>
</organism>
<dbReference type="RefSeq" id="WP_183852853.1">
    <property type="nucleotide sequence ID" value="NZ_JACHOO010000002.1"/>
</dbReference>
<name>A0A7W9CUV0_9HYPH</name>
<dbReference type="InterPro" id="IPR000600">
    <property type="entry name" value="ROK"/>
</dbReference>
<evidence type="ECO:0000313" key="3">
    <source>
        <dbReference type="EMBL" id="MBB5751772.1"/>
    </source>
</evidence>
<dbReference type="Gene3D" id="3.30.420.40">
    <property type="match status" value="2"/>
</dbReference>
<dbReference type="Pfam" id="PF00480">
    <property type="entry name" value="ROK"/>
    <property type="match status" value="1"/>
</dbReference>
<protein>
    <submittedName>
        <fullName evidence="3">Putative NBD/HSP70 family sugar kinase</fullName>
    </submittedName>
</protein>
<proteinExistence type="inferred from homology"/>
<evidence type="ECO:0000259" key="2">
    <source>
        <dbReference type="Pfam" id="PF13463"/>
    </source>
</evidence>
<dbReference type="InterPro" id="IPR036390">
    <property type="entry name" value="WH_DNA-bd_sf"/>
</dbReference>
<dbReference type="InterPro" id="IPR000835">
    <property type="entry name" value="HTH_MarR-typ"/>
</dbReference>
<dbReference type="SUPFAM" id="SSF46785">
    <property type="entry name" value="Winged helix' DNA-binding domain"/>
    <property type="match status" value="1"/>
</dbReference>
<dbReference type="GO" id="GO:0003700">
    <property type="term" value="F:DNA-binding transcription factor activity"/>
    <property type="evidence" value="ECO:0007669"/>
    <property type="project" value="InterPro"/>
</dbReference>
<dbReference type="InterPro" id="IPR036388">
    <property type="entry name" value="WH-like_DNA-bd_sf"/>
</dbReference>
<dbReference type="AlphaFoldDB" id="A0A7W9CUV0"/>
<dbReference type="InterPro" id="IPR043129">
    <property type="entry name" value="ATPase_NBD"/>
</dbReference>
<dbReference type="Pfam" id="PF13463">
    <property type="entry name" value="HTH_27"/>
    <property type="match status" value="1"/>
</dbReference>
<keyword evidence="3" id="KW-0418">Kinase</keyword>
<comment type="similarity">
    <text evidence="1">Belongs to the ROK (NagC/XylR) family.</text>
</comment>
<dbReference type="PANTHER" id="PTHR18964">
    <property type="entry name" value="ROK (REPRESSOR, ORF, KINASE) FAMILY"/>
    <property type="match status" value="1"/>
</dbReference>
<keyword evidence="4" id="KW-1185">Reference proteome</keyword>
<evidence type="ECO:0000313" key="4">
    <source>
        <dbReference type="Proteomes" id="UP000523821"/>
    </source>
</evidence>